<dbReference type="KEGG" id="smiz:4412673_01247"/>
<evidence type="ECO:0000313" key="3">
    <source>
        <dbReference type="Proteomes" id="UP000215355"/>
    </source>
</evidence>
<proteinExistence type="predicted"/>
<dbReference type="Proteomes" id="UP000215355">
    <property type="component" value="Chromosome 1"/>
</dbReference>
<dbReference type="AlphaFoldDB" id="A0AAJ4XA12"/>
<sequence>MLNTTIGFNQQFPLIAKVLGIVLLFVLTSCPIKASIKQNLYQDTKTESRSNKSAKPDSWIDYEAVDCSVANEQIKAHDLVVKDFQVQPAVIALFSLALILFSFLPRKEVENYHWNSQKTNSNDLFLQFRRLNL</sequence>
<dbReference type="EMBL" id="LT906468">
    <property type="protein sequence ID" value="SNV46555.1"/>
    <property type="molecule type" value="Genomic_DNA"/>
</dbReference>
<gene>
    <name evidence="2" type="ORF">SAMEA4412673_01247</name>
</gene>
<accession>A0AAJ4XA12</accession>
<evidence type="ECO:0000256" key="1">
    <source>
        <dbReference type="SAM" id="Phobius"/>
    </source>
</evidence>
<name>A0AAJ4XA12_9SPHI</name>
<feature type="transmembrane region" description="Helical" evidence="1">
    <location>
        <begin position="12"/>
        <end position="32"/>
    </location>
</feature>
<protein>
    <submittedName>
        <fullName evidence="2">Uncharacterized protein</fullName>
    </submittedName>
</protein>
<evidence type="ECO:0000313" key="2">
    <source>
        <dbReference type="EMBL" id="SNV46555.1"/>
    </source>
</evidence>
<dbReference type="RefSeq" id="WP_093095030.1">
    <property type="nucleotide sequence ID" value="NZ_CP158798.1"/>
</dbReference>
<keyword evidence="1" id="KW-0472">Membrane</keyword>
<keyword evidence="1" id="KW-0812">Transmembrane</keyword>
<keyword evidence="1" id="KW-1133">Transmembrane helix</keyword>
<organism evidence="2 3">
    <name type="scientific">Sphingobacterium mizutaii</name>
    <dbReference type="NCBI Taxonomy" id="1010"/>
    <lineage>
        <taxon>Bacteria</taxon>
        <taxon>Pseudomonadati</taxon>
        <taxon>Bacteroidota</taxon>
        <taxon>Sphingobacteriia</taxon>
        <taxon>Sphingobacteriales</taxon>
        <taxon>Sphingobacteriaceae</taxon>
        <taxon>Sphingobacterium</taxon>
    </lineage>
</organism>
<feature type="transmembrane region" description="Helical" evidence="1">
    <location>
        <begin position="84"/>
        <end position="104"/>
    </location>
</feature>
<reference evidence="2 3" key="1">
    <citation type="submission" date="2017-06" db="EMBL/GenBank/DDBJ databases">
        <authorList>
            <consortium name="Pathogen Informatics"/>
        </authorList>
    </citation>
    <scope>NUCLEOTIDE SEQUENCE [LARGE SCALE GENOMIC DNA]</scope>
    <source>
        <strain evidence="2 3">NCTC12149</strain>
    </source>
</reference>